<dbReference type="InterPro" id="IPR007387">
    <property type="entry name" value="TRAP_DctQ"/>
</dbReference>
<keyword evidence="3" id="KW-1003">Cell membrane</keyword>
<evidence type="ECO:0000256" key="3">
    <source>
        <dbReference type="ARBA" id="ARBA00022475"/>
    </source>
</evidence>
<sequence length="161" mass="18205">MTDSLQRLRRLLVRLETGMASLSLLLLILLSLGQIVARNFFDTGLPLADSLTRYLVLYVTFFGAALAADGDRHIKIDVVCAWLSSPWRAHLFRPLQALGALICLLLFQAALRFWRDEWHYAADHERWQALLNLVIPVGFGLLCLHFLIGLLLGPQRTEAQP</sequence>
<evidence type="ECO:0000256" key="2">
    <source>
        <dbReference type="ARBA" id="ARBA00022448"/>
    </source>
</evidence>
<name>A0A426QEB2_9GAMM</name>
<evidence type="ECO:0000256" key="6">
    <source>
        <dbReference type="ARBA" id="ARBA00022989"/>
    </source>
</evidence>
<dbReference type="PANTHER" id="PTHR35011:SF2">
    <property type="entry name" value="2,3-DIKETO-L-GULONATE TRAP TRANSPORTER SMALL PERMEASE PROTEIN YIAM"/>
    <property type="match status" value="1"/>
</dbReference>
<feature type="transmembrane region" description="Helical" evidence="9">
    <location>
        <begin position="53"/>
        <end position="70"/>
    </location>
</feature>
<gene>
    <name evidence="11" type="ORF">D6C00_15110</name>
</gene>
<keyword evidence="12" id="KW-1185">Reference proteome</keyword>
<keyword evidence="6 9" id="KW-1133">Transmembrane helix</keyword>
<dbReference type="GO" id="GO:0022857">
    <property type="term" value="F:transmembrane transporter activity"/>
    <property type="evidence" value="ECO:0007669"/>
    <property type="project" value="UniProtKB-UniRule"/>
</dbReference>
<dbReference type="PANTHER" id="PTHR35011">
    <property type="entry name" value="2,3-DIKETO-L-GULONATE TRAP TRANSPORTER SMALL PERMEASE PROTEIN YIAM"/>
    <property type="match status" value="1"/>
</dbReference>
<dbReference type="EMBL" id="QZMU01000002">
    <property type="protein sequence ID" value="RRQ20079.1"/>
    <property type="molecule type" value="Genomic_DNA"/>
</dbReference>
<evidence type="ECO:0000256" key="7">
    <source>
        <dbReference type="ARBA" id="ARBA00023136"/>
    </source>
</evidence>
<keyword evidence="2 9" id="KW-0813">Transport</keyword>
<feature type="domain" description="Tripartite ATP-independent periplasmic transporters DctQ component" evidence="10">
    <location>
        <begin position="28"/>
        <end position="148"/>
    </location>
</feature>
<comment type="caution">
    <text evidence="11">The sequence shown here is derived from an EMBL/GenBank/DDBJ whole genome shotgun (WGS) entry which is preliminary data.</text>
</comment>
<accession>A0A426QEB2</accession>
<dbReference type="AlphaFoldDB" id="A0A426QEB2"/>
<evidence type="ECO:0000313" key="12">
    <source>
        <dbReference type="Proteomes" id="UP000287798"/>
    </source>
</evidence>
<dbReference type="Pfam" id="PF04290">
    <property type="entry name" value="DctQ"/>
    <property type="match status" value="1"/>
</dbReference>
<comment type="similarity">
    <text evidence="8 9">Belongs to the TRAP transporter small permease family.</text>
</comment>
<keyword evidence="7 9" id="KW-0472">Membrane</keyword>
<dbReference type="Proteomes" id="UP000287798">
    <property type="component" value="Unassembled WGS sequence"/>
</dbReference>
<keyword evidence="4 9" id="KW-0997">Cell inner membrane</keyword>
<dbReference type="GO" id="GO:0015740">
    <property type="term" value="P:C4-dicarboxylate transport"/>
    <property type="evidence" value="ECO:0007669"/>
    <property type="project" value="TreeGrafter"/>
</dbReference>
<evidence type="ECO:0000256" key="5">
    <source>
        <dbReference type="ARBA" id="ARBA00022692"/>
    </source>
</evidence>
<keyword evidence="5 9" id="KW-0812">Transmembrane</keyword>
<protein>
    <recommendedName>
        <fullName evidence="9">TRAP transporter small permease protein</fullName>
    </recommendedName>
</protein>
<dbReference type="RefSeq" id="WP_125182641.1">
    <property type="nucleotide sequence ID" value="NZ_QZMU01000002.1"/>
</dbReference>
<feature type="transmembrane region" description="Helical" evidence="9">
    <location>
        <begin position="91"/>
        <end position="110"/>
    </location>
</feature>
<dbReference type="OrthoDB" id="5567560at2"/>
<organism evidence="11 12">
    <name type="scientific">Thiohalobacter thiocyanaticus</name>
    <dbReference type="NCBI Taxonomy" id="585455"/>
    <lineage>
        <taxon>Bacteria</taxon>
        <taxon>Pseudomonadati</taxon>
        <taxon>Pseudomonadota</taxon>
        <taxon>Gammaproteobacteria</taxon>
        <taxon>Thiohalobacterales</taxon>
        <taxon>Thiohalobacteraceae</taxon>
        <taxon>Thiohalobacter</taxon>
    </lineage>
</organism>
<dbReference type="InterPro" id="IPR055348">
    <property type="entry name" value="DctQ"/>
</dbReference>
<comment type="function">
    <text evidence="9">Part of the tripartite ATP-independent periplasmic (TRAP) transport system.</text>
</comment>
<evidence type="ECO:0000256" key="8">
    <source>
        <dbReference type="ARBA" id="ARBA00038436"/>
    </source>
</evidence>
<proteinExistence type="inferred from homology"/>
<evidence type="ECO:0000259" key="10">
    <source>
        <dbReference type="Pfam" id="PF04290"/>
    </source>
</evidence>
<evidence type="ECO:0000256" key="1">
    <source>
        <dbReference type="ARBA" id="ARBA00004429"/>
    </source>
</evidence>
<feature type="transmembrane region" description="Helical" evidence="9">
    <location>
        <begin position="130"/>
        <end position="152"/>
    </location>
</feature>
<evidence type="ECO:0000256" key="9">
    <source>
        <dbReference type="RuleBase" id="RU369079"/>
    </source>
</evidence>
<comment type="caution">
    <text evidence="9">Lacks conserved residue(s) required for the propagation of feature annotation.</text>
</comment>
<comment type="subcellular location">
    <subcellularLocation>
        <location evidence="1 9">Cell inner membrane</location>
        <topology evidence="1 9">Multi-pass membrane protein</topology>
    </subcellularLocation>
</comment>
<reference evidence="11 12" key="1">
    <citation type="journal article" date="2010" name="Int. J. Syst. Evol. Microbiol.">
        <title>Thiohalobacter thiocyanaticus gen. nov., sp. nov., a moderately halophilic, sulfur-oxidizing gammaproteobacterium from hypersaline lakes, that utilizes thiocyanate.</title>
        <authorList>
            <person name="Sorokin D.Y."/>
            <person name="Kovaleva O.L."/>
            <person name="Tourova T.P."/>
            <person name="Muyzer G."/>
        </authorList>
    </citation>
    <scope>NUCLEOTIDE SEQUENCE [LARGE SCALE GENOMIC DNA]</scope>
    <source>
        <strain evidence="11 12">Hrh1</strain>
    </source>
</reference>
<dbReference type="GO" id="GO:0005886">
    <property type="term" value="C:plasma membrane"/>
    <property type="evidence" value="ECO:0007669"/>
    <property type="project" value="UniProtKB-SubCell"/>
</dbReference>
<comment type="subunit">
    <text evidence="9">The complex comprises the extracytoplasmic solute receptor protein and the two transmembrane proteins.</text>
</comment>
<evidence type="ECO:0000256" key="4">
    <source>
        <dbReference type="ARBA" id="ARBA00022519"/>
    </source>
</evidence>
<evidence type="ECO:0000313" key="11">
    <source>
        <dbReference type="EMBL" id="RRQ20079.1"/>
    </source>
</evidence>